<organism evidence="1 2">
    <name type="scientific">Hyaloscypha bicolor E</name>
    <dbReference type="NCBI Taxonomy" id="1095630"/>
    <lineage>
        <taxon>Eukaryota</taxon>
        <taxon>Fungi</taxon>
        <taxon>Dikarya</taxon>
        <taxon>Ascomycota</taxon>
        <taxon>Pezizomycotina</taxon>
        <taxon>Leotiomycetes</taxon>
        <taxon>Helotiales</taxon>
        <taxon>Hyaloscyphaceae</taxon>
        <taxon>Hyaloscypha</taxon>
        <taxon>Hyaloscypha bicolor</taxon>
    </lineage>
</organism>
<dbReference type="OrthoDB" id="10397717at2759"/>
<accession>A0A2J6SXB5</accession>
<protein>
    <submittedName>
        <fullName evidence="1">Uncharacterized protein</fullName>
    </submittedName>
</protein>
<gene>
    <name evidence="1" type="ORF">K444DRAFT_633564</name>
</gene>
<dbReference type="GeneID" id="36591705"/>
<evidence type="ECO:0000313" key="2">
    <source>
        <dbReference type="Proteomes" id="UP000235371"/>
    </source>
</evidence>
<keyword evidence="2" id="KW-1185">Reference proteome</keyword>
<evidence type="ECO:0000313" key="1">
    <source>
        <dbReference type="EMBL" id="PMD55416.1"/>
    </source>
</evidence>
<proteinExistence type="predicted"/>
<dbReference type="EMBL" id="KZ613855">
    <property type="protein sequence ID" value="PMD55416.1"/>
    <property type="molecule type" value="Genomic_DNA"/>
</dbReference>
<dbReference type="Proteomes" id="UP000235371">
    <property type="component" value="Unassembled WGS sequence"/>
</dbReference>
<dbReference type="InParanoid" id="A0A2J6SXB5"/>
<name>A0A2J6SXB5_9HELO</name>
<sequence>MADPSGVLGLVNLTDYEVAHRHADHVWDEALCKRRMEGYPVLAAQIYQQLQQFLMDQLSAQQRTELHPEGWMTLHLKQMRELQAEMKNLMAKGFDIALEYQRRRNEAGVSVIERPHYYIDITRPAALLAIQRNYDVRREAVHLATTTYGYGNQEIQEFRSRPGRCFYRGSSEITQALSEEAEIQELQALSVLEISTDHWLSESVAIVTNRTREGRSLSTDDTNKDWAFLWLHDGLFVKEDAANTISAGRSVGGTILDLENQYYAIQEMTSRPLARRHALDYKDFPGMAMMQQYTTRRDAPDALSQQQY</sequence>
<dbReference type="RefSeq" id="XP_024732320.1">
    <property type="nucleotide sequence ID" value="XM_024883628.1"/>
</dbReference>
<dbReference type="AlphaFoldDB" id="A0A2J6SXB5"/>
<reference evidence="1 2" key="1">
    <citation type="submission" date="2016-04" db="EMBL/GenBank/DDBJ databases">
        <title>A degradative enzymes factory behind the ericoid mycorrhizal symbiosis.</title>
        <authorList>
            <consortium name="DOE Joint Genome Institute"/>
            <person name="Martino E."/>
            <person name="Morin E."/>
            <person name="Grelet G."/>
            <person name="Kuo A."/>
            <person name="Kohler A."/>
            <person name="Daghino S."/>
            <person name="Barry K."/>
            <person name="Choi C."/>
            <person name="Cichocki N."/>
            <person name="Clum A."/>
            <person name="Copeland A."/>
            <person name="Hainaut M."/>
            <person name="Haridas S."/>
            <person name="Labutti K."/>
            <person name="Lindquist E."/>
            <person name="Lipzen A."/>
            <person name="Khouja H.-R."/>
            <person name="Murat C."/>
            <person name="Ohm R."/>
            <person name="Olson A."/>
            <person name="Spatafora J."/>
            <person name="Veneault-Fourrey C."/>
            <person name="Henrissat B."/>
            <person name="Grigoriev I."/>
            <person name="Martin F."/>
            <person name="Perotto S."/>
        </authorList>
    </citation>
    <scope>NUCLEOTIDE SEQUENCE [LARGE SCALE GENOMIC DNA]</scope>
    <source>
        <strain evidence="1 2">E</strain>
    </source>
</reference>